<keyword evidence="5" id="KW-0808">Transferase</keyword>
<evidence type="ECO:0000256" key="8">
    <source>
        <dbReference type="ARBA" id="ARBA00022989"/>
    </source>
</evidence>
<dbReference type="Gene3D" id="6.10.340.10">
    <property type="match status" value="1"/>
</dbReference>
<protein>
    <recommendedName>
        <fullName evidence="3">histidine kinase</fullName>
        <ecNumber evidence="3">2.7.13.3</ecNumber>
    </recommendedName>
</protein>
<dbReference type="InterPro" id="IPR005467">
    <property type="entry name" value="His_kinase_dom"/>
</dbReference>
<keyword evidence="10 12" id="KW-0472">Membrane</keyword>
<evidence type="ECO:0000256" key="12">
    <source>
        <dbReference type="SAM" id="Phobius"/>
    </source>
</evidence>
<evidence type="ECO:0000256" key="2">
    <source>
        <dbReference type="ARBA" id="ARBA00004236"/>
    </source>
</evidence>
<dbReference type="SUPFAM" id="SSF55874">
    <property type="entry name" value="ATPase domain of HSP90 chaperone/DNA topoisomerase II/histidine kinase"/>
    <property type="match status" value="1"/>
</dbReference>
<gene>
    <name evidence="15" type="ORF">GCM10011519_19490</name>
</gene>
<dbReference type="PROSITE" id="PS50885">
    <property type="entry name" value="HAMP"/>
    <property type="match status" value="1"/>
</dbReference>
<feature type="transmembrane region" description="Helical" evidence="12">
    <location>
        <begin position="162"/>
        <end position="183"/>
    </location>
</feature>
<dbReference type="InterPro" id="IPR050428">
    <property type="entry name" value="TCS_sensor_his_kinase"/>
</dbReference>
<feature type="domain" description="Histidine kinase" evidence="13">
    <location>
        <begin position="252"/>
        <end position="462"/>
    </location>
</feature>
<dbReference type="InterPro" id="IPR004358">
    <property type="entry name" value="Sig_transdc_His_kin-like_C"/>
</dbReference>
<name>A0A917BHM0_9ACTN</name>
<keyword evidence="8 12" id="KW-1133">Transmembrane helix</keyword>
<evidence type="ECO:0000259" key="13">
    <source>
        <dbReference type="PROSITE" id="PS50109"/>
    </source>
</evidence>
<dbReference type="InterPro" id="IPR003661">
    <property type="entry name" value="HisK_dim/P_dom"/>
</dbReference>
<feature type="compositionally biased region" description="Pro residues" evidence="11">
    <location>
        <begin position="106"/>
        <end position="116"/>
    </location>
</feature>
<organism evidence="15 16">
    <name type="scientific">Marmoricola endophyticus</name>
    <dbReference type="NCBI Taxonomy" id="2040280"/>
    <lineage>
        <taxon>Bacteria</taxon>
        <taxon>Bacillati</taxon>
        <taxon>Actinomycetota</taxon>
        <taxon>Actinomycetes</taxon>
        <taxon>Propionibacteriales</taxon>
        <taxon>Nocardioidaceae</taxon>
        <taxon>Marmoricola</taxon>
    </lineage>
</organism>
<accession>A0A917BHM0</accession>
<dbReference type="Pfam" id="PF02518">
    <property type="entry name" value="HATPase_c"/>
    <property type="match status" value="1"/>
</dbReference>
<evidence type="ECO:0000256" key="6">
    <source>
        <dbReference type="ARBA" id="ARBA00022692"/>
    </source>
</evidence>
<dbReference type="InterPro" id="IPR003660">
    <property type="entry name" value="HAMP_dom"/>
</dbReference>
<dbReference type="Pfam" id="PF00512">
    <property type="entry name" value="HisKA"/>
    <property type="match status" value="1"/>
</dbReference>
<dbReference type="EC" id="2.7.13.3" evidence="3"/>
<feature type="domain" description="HAMP" evidence="14">
    <location>
        <begin position="184"/>
        <end position="237"/>
    </location>
</feature>
<dbReference type="InterPro" id="IPR036097">
    <property type="entry name" value="HisK_dim/P_sf"/>
</dbReference>
<dbReference type="PANTHER" id="PTHR45436:SF5">
    <property type="entry name" value="SENSOR HISTIDINE KINASE TRCS"/>
    <property type="match status" value="1"/>
</dbReference>
<dbReference type="SUPFAM" id="SSF47384">
    <property type="entry name" value="Homodimeric domain of signal transducing histidine kinase"/>
    <property type="match status" value="1"/>
</dbReference>
<evidence type="ECO:0000256" key="9">
    <source>
        <dbReference type="ARBA" id="ARBA00023012"/>
    </source>
</evidence>
<sequence length="462" mass="48660">MSAPLPSPSLRRRVTVMAVLLIGVLLLVLAVVTDVVLGDRLEGQLRQRLADRATVASALVDQVDARDLARRLEGDGVSVVVRTSGGQTYAEGPLAGGTTRVEPPTDRPAPVPPTPLTGPAAGKDVVQTGDRLSLVTRLAGGDTVTLLADAADVRRTQDQVRLALAIAAAVVLVATAVGVPLVVRRALRPLEQMTAVARSITAGDRERRLLPRSPDTDLGRAASAFDDAFDAVVGAETRAVASEERLRGFVSDAAHELRTPLAGIQVSAERVLRDEPPRAEREEAMLGLVRETRRAGRLVEDLLTMARIDQGLPVDGEPLDLHEVARDAVARDAVRHPEAEATLGDSPSLPVRGDADRLAQVLGNLLDNAHHAGTSVLVEPWADGERVGVDVVDDGPGVPLADAHRIFDRLVRLDASRARHAGGAGLGLPIARGLARAHGGDLELVDPGAAGARFRLSLPRSD</sequence>
<dbReference type="CDD" id="cd06225">
    <property type="entry name" value="HAMP"/>
    <property type="match status" value="1"/>
</dbReference>
<evidence type="ECO:0000313" key="16">
    <source>
        <dbReference type="Proteomes" id="UP000649179"/>
    </source>
</evidence>
<keyword evidence="16" id="KW-1185">Reference proteome</keyword>
<reference evidence="15" key="1">
    <citation type="journal article" date="2014" name="Int. J. Syst. Evol. Microbiol.">
        <title>Complete genome sequence of Corynebacterium casei LMG S-19264T (=DSM 44701T), isolated from a smear-ripened cheese.</title>
        <authorList>
            <consortium name="US DOE Joint Genome Institute (JGI-PGF)"/>
            <person name="Walter F."/>
            <person name="Albersmeier A."/>
            <person name="Kalinowski J."/>
            <person name="Ruckert C."/>
        </authorList>
    </citation>
    <scope>NUCLEOTIDE SEQUENCE</scope>
    <source>
        <strain evidence="15">CGMCC 1.16067</strain>
    </source>
</reference>
<comment type="subcellular location">
    <subcellularLocation>
        <location evidence="2">Cell membrane</location>
    </subcellularLocation>
</comment>
<dbReference type="CDD" id="cd00075">
    <property type="entry name" value="HATPase"/>
    <property type="match status" value="1"/>
</dbReference>
<dbReference type="PANTHER" id="PTHR45436">
    <property type="entry name" value="SENSOR HISTIDINE KINASE YKOH"/>
    <property type="match status" value="1"/>
</dbReference>
<evidence type="ECO:0000256" key="7">
    <source>
        <dbReference type="ARBA" id="ARBA00022777"/>
    </source>
</evidence>
<keyword evidence="9" id="KW-0902">Two-component regulatory system</keyword>
<dbReference type="GO" id="GO:0000155">
    <property type="term" value="F:phosphorelay sensor kinase activity"/>
    <property type="evidence" value="ECO:0007669"/>
    <property type="project" value="InterPro"/>
</dbReference>
<comment type="catalytic activity">
    <reaction evidence="1">
        <text>ATP + protein L-histidine = ADP + protein N-phospho-L-histidine.</text>
        <dbReference type="EC" id="2.7.13.3"/>
    </reaction>
</comment>
<dbReference type="SMART" id="SM00304">
    <property type="entry name" value="HAMP"/>
    <property type="match status" value="1"/>
</dbReference>
<keyword evidence="4" id="KW-0597">Phosphoprotein</keyword>
<dbReference type="SMART" id="SM00388">
    <property type="entry name" value="HisKA"/>
    <property type="match status" value="1"/>
</dbReference>
<evidence type="ECO:0000256" key="5">
    <source>
        <dbReference type="ARBA" id="ARBA00022679"/>
    </source>
</evidence>
<proteinExistence type="predicted"/>
<dbReference type="InterPro" id="IPR003594">
    <property type="entry name" value="HATPase_dom"/>
</dbReference>
<evidence type="ECO:0000259" key="14">
    <source>
        <dbReference type="PROSITE" id="PS50885"/>
    </source>
</evidence>
<dbReference type="Pfam" id="PF00672">
    <property type="entry name" value="HAMP"/>
    <property type="match status" value="1"/>
</dbReference>
<feature type="region of interest" description="Disordered" evidence="11">
    <location>
        <begin position="88"/>
        <end position="123"/>
    </location>
</feature>
<evidence type="ECO:0000256" key="3">
    <source>
        <dbReference type="ARBA" id="ARBA00012438"/>
    </source>
</evidence>
<dbReference type="Gene3D" id="3.30.565.10">
    <property type="entry name" value="Histidine kinase-like ATPase, C-terminal domain"/>
    <property type="match status" value="1"/>
</dbReference>
<dbReference type="GO" id="GO:0005886">
    <property type="term" value="C:plasma membrane"/>
    <property type="evidence" value="ECO:0007669"/>
    <property type="project" value="UniProtKB-SubCell"/>
</dbReference>
<dbReference type="InterPro" id="IPR036890">
    <property type="entry name" value="HATPase_C_sf"/>
</dbReference>
<evidence type="ECO:0000256" key="1">
    <source>
        <dbReference type="ARBA" id="ARBA00000085"/>
    </source>
</evidence>
<evidence type="ECO:0000313" key="15">
    <source>
        <dbReference type="EMBL" id="GGF45695.1"/>
    </source>
</evidence>
<dbReference type="SMART" id="SM00387">
    <property type="entry name" value="HATPase_c"/>
    <property type="match status" value="1"/>
</dbReference>
<dbReference type="PROSITE" id="PS50109">
    <property type="entry name" value="HIS_KIN"/>
    <property type="match status" value="1"/>
</dbReference>
<comment type="caution">
    <text evidence="15">The sequence shown here is derived from an EMBL/GenBank/DDBJ whole genome shotgun (WGS) entry which is preliminary data.</text>
</comment>
<evidence type="ECO:0000256" key="10">
    <source>
        <dbReference type="ARBA" id="ARBA00023136"/>
    </source>
</evidence>
<reference evidence="15" key="2">
    <citation type="submission" date="2020-09" db="EMBL/GenBank/DDBJ databases">
        <authorList>
            <person name="Sun Q."/>
            <person name="Zhou Y."/>
        </authorList>
    </citation>
    <scope>NUCLEOTIDE SEQUENCE</scope>
    <source>
        <strain evidence="15">CGMCC 1.16067</strain>
    </source>
</reference>
<dbReference type="RefSeq" id="WP_188779597.1">
    <property type="nucleotide sequence ID" value="NZ_BMKQ01000001.1"/>
</dbReference>
<evidence type="ECO:0000256" key="11">
    <source>
        <dbReference type="SAM" id="MobiDB-lite"/>
    </source>
</evidence>
<dbReference type="CDD" id="cd00082">
    <property type="entry name" value="HisKA"/>
    <property type="match status" value="1"/>
</dbReference>
<dbReference type="Gene3D" id="1.10.287.130">
    <property type="match status" value="1"/>
</dbReference>
<keyword evidence="6 12" id="KW-0812">Transmembrane</keyword>
<dbReference type="AlphaFoldDB" id="A0A917BHM0"/>
<evidence type="ECO:0000256" key="4">
    <source>
        <dbReference type="ARBA" id="ARBA00022553"/>
    </source>
</evidence>
<dbReference type="Proteomes" id="UP000649179">
    <property type="component" value="Unassembled WGS sequence"/>
</dbReference>
<dbReference type="EMBL" id="BMKQ01000001">
    <property type="protein sequence ID" value="GGF45695.1"/>
    <property type="molecule type" value="Genomic_DNA"/>
</dbReference>
<dbReference type="PRINTS" id="PR00344">
    <property type="entry name" value="BCTRLSENSOR"/>
</dbReference>
<keyword evidence="7 15" id="KW-0418">Kinase</keyword>